<dbReference type="GO" id="GO:0004371">
    <property type="term" value="F:glycerone kinase activity"/>
    <property type="evidence" value="ECO:0007669"/>
    <property type="project" value="InterPro"/>
</dbReference>
<dbReference type="AlphaFoldDB" id="A0A2A6E488"/>
<dbReference type="GO" id="GO:0006071">
    <property type="term" value="P:glycerol metabolic process"/>
    <property type="evidence" value="ECO:0007669"/>
    <property type="project" value="InterPro"/>
</dbReference>
<proteinExistence type="predicted"/>
<dbReference type="PANTHER" id="PTHR33434">
    <property type="entry name" value="DEGV DOMAIN-CONTAINING PROTEIN DR_1986-RELATED"/>
    <property type="match status" value="1"/>
</dbReference>
<accession>A0A2A6E488</accession>
<protein>
    <recommendedName>
        <fullName evidence="2">DhaL domain-containing protein</fullName>
    </recommendedName>
</protein>
<gene>
    <name evidence="3" type="ORF">BLM47_01045</name>
</gene>
<comment type="caution">
    <text evidence="3">The sequence shown here is derived from an EMBL/GenBank/DDBJ whole genome shotgun (WGS) entry which is preliminary data.</text>
</comment>
<dbReference type="InterPro" id="IPR036117">
    <property type="entry name" value="DhaL_dom_sf"/>
</dbReference>
<dbReference type="SUPFAM" id="SSF101473">
    <property type="entry name" value="DhaL-like"/>
    <property type="match status" value="1"/>
</dbReference>
<dbReference type="PANTHER" id="PTHR33434:SF4">
    <property type="entry name" value="PHOSPHATASE PROTEIN"/>
    <property type="match status" value="1"/>
</dbReference>
<feature type="region of interest" description="Disordered" evidence="1">
    <location>
        <begin position="320"/>
        <end position="362"/>
    </location>
</feature>
<dbReference type="Pfam" id="PF02734">
    <property type="entry name" value="Dak2"/>
    <property type="match status" value="1"/>
</dbReference>
<dbReference type="InterPro" id="IPR050270">
    <property type="entry name" value="DegV_domain_contain"/>
</dbReference>
<evidence type="ECO:0000256" key="1">
    <source>
        <dbReference type="SAM" id="MobiDB-lite"/>
    </source>
</evidence>
<dbReference type="InterPro" id="IPR004007">
    <property type="entry name" value="DhaL_dom"/>
</dbReference>
<evidence type="ECO:0000313" key="4">
    <source>
        <dbReference type="Proteomes" id="UP000243688"/>
    </source>
</evidence>
<organism evidence="3 4">
    <name type="scientific">Candidatus Reconcilbacillus cellulovorans</name>
    <dbReference type="NCBI Taxonomy" id="1906605"/>
    <lineage>
        <taxon>Bacteria</taxon>
        <taxon>Bacillati</taxon>
        <taxon>Bacillota</taxon>
        <taxon>Bacilli</taxon>
        <taxon>Bacillales</taxon>
        <taxon>Paenibacillaceae</taxon>
        <taxon>Candidatus Reconcilbacillus</taxon>
    </lineage>
</organism>
<dbReference type="Pfam" id="PF13684">
    <property type="entry name" value="FakA-like_C"/>
    <property type="match status" value="1"/>
</dbReference>
<reference evidence="3 4" key="1">
    <citation type="submission" date="2016-12" db="EMBL/GenBank/DDBJ databases">
        <title>Candidatus Reconcilibacillus cellulovorans genome.</title>
        <authorList>
            <person name="Kolinko S."/>
            <person name="Wu Y.-W."/>
            <person name="Tachea F."/>
            <person name="Denzel E."/>
            <person name="Hiras J."/>
            <person name="Baecker N."/>
            <person name="Chan L.J."/>
            <person name="Eichorst S.A."/>
            <person name="Frey D."/>
            <person name="Adams P.D."/>
            <person name="Pray T."/>
            <person name="Tanjore D."/>
            <person name="Petzold C.J."/>
            <person name="Gladden J.M."/>
            <person name="Simmons B.A."/>
            <person name="Singer S.W."/>
        </authorList>
    </citation>
    <scope>NUCLEOTIDE SEQUENCE [LARGE SCALE GENOMIC DNA]</scope>
    <source>
        <strain evidence="3">JTherm</strain>
    </source>
</reference>
<dbReference type="InterPro" id="IPR019986">
    <property type="entry name" value="YloV-like"/>
</dbReference>
<dbReference type="Gene3D" id="1.25.40.340">
    <property type="match status" value="1"/>
</dbReference>
<name>A0A2A6E488_9BACL</name>
<dbReference type="NCBIfam" id="TIGR03599">
    <property type="entry name" value="YloV"/>
    <property type="match status" value="1"/>
</dbReference>
<dbReference type="InterPro" id="IPR048394">
    <property type="entry name" value="FakA-like_M"/>
</dbReference>
<feature type="compositionally biased region" description="Low complexity" evidence="1">
    <location>
        <begin position="330"/>
        <end position="339"/>
    </location>
</feature>
<dbReference type="EMBL" id="MOXJ01000001">
    <property type="protein sequence ID" value="PDO11815.1"/>
    <property type="molecule type" value="Genomic_DNA"/>
</dbReference>
<sequence length="604" mass="64234">MAVFAQKRLEAHAGEIDALNVFPVPDGDTGTNMSLTWKSGVEEMLRNPTAHTGKAAEALAKGLLMGARGNSGVILSQLFRGFSKAVATRATLTARQFAFALQQGVETACRSVLRPVEGTMLTVAREAAAAATAAARRTDDLAEVLTQWRKKAQEALAATPEQLPLLKQAGVVDAGGRGFVELCQAFCEALENVETPEESVAARSFGRPALDRDVGAAQAHGDLPAPARVDGSSIAFGYCTEFLLRLDSADKGRKSLIFHEDEFRVRLEQYGDSVVVVADDGWVKAHLHTETPLEVLAWASGFGELDRVKIENMRLQHERLAKPKAEQDARGSASAGSRARNTEGSMAARAEPEQAVRAAGSTAASTAPSVLMAVPDAGADSDKPPAPCGLVAVVPASALADMFRSLGVDAVVDGGPTMNPSTEQIVRAVSGVRAETVFVLPNHPNVEPVVRQAVEWIVDRKVEIMPARTIPQGLAAAVAFARERSADENRNAMERAAGGVRSGHVAIAVRDSTLDGRAVRKDQYLGFADGKLVAVSDRLESCCLELVGWLVGDGCELLTVLVGADAAEEETGRLLERLKASHPRIETEVRYGGQPFYPYVFAAE</sequence>
<dbReference type="Proteomes" id="UP000243688">
    <property type="component" value="Unassembled WGS sequence"/>
</dbReference>
<dbReference type="Pfam" id="PF21645">
    <property type="entry name" value="FakA-like_M"/>
    <property type="match status" value="1"/>
</dbReference>
<dbReference type="SMART" id="SM01120">
    <property type="entry name" value="Dak2"/>
    <property type="match status" value="1"/>
</dbReference>
<dbReference type="PROSITE" id="PS51480">
    <property type="entry name" value="DHAL"/>
    <property type="match status" value="1"/>
</dbReference>
<evidence type="ECO:0000313" key="3">
    <source>
        <dbReference type="EMBL" id="PDO11815.1"/>
    </source>
</evidence>
<feature type="domain" description="DhaL" evidence="2">
    <location>
        <begin position="1"/>
        <end position="188"/>
    </location>
</feature>
<dbReference type="SMART" id="SM01121">
    <property type="entry name" value="Dak1_2"/>
    <property type="match status" value="1"/>
</dbReference>
<evidence type="ECO:0000259" key="2">
    <source>
        <dbReference type="PROSITE" id="PS51480"/>
    </source>
</evidence>
<dbReference type="InterPro" id="IPR033470">
    <property type="entry name" value="FakA-like_C"/>
</dbReference>
<feature type="compositionally biased region" description="Basic and acidic residues" evidence="1">
    <location>
        <begin position="320"/>
        <end position="329"/>
    </location>
</feature>